<dbReference type="SUPFAM" id="SSF63411">
    <property type="entry name" value="LuxS/MPP-like metallohydrolase"/>
    <property type="match status" value="2"/>
</dbReference>
<dbReference type="Pfam" id="PF16187">
    <property type="entry name" value="Peptidase_M16_M"/>
    <property type="match status" value="1"/>
</dbReference>
<comment type="caution">
    <text evidence="3">The sequence shown here is derived from an EMBL/GenBank/DDBJ whole genome shotgun (WGS) entry which is preliminary data.</text>
</comment>
<feature type="non-terminal residue" evidence="3">
    <location>
        <position position="410"/>
    </location>
</feature>
<protein>
    <recommendedName>
        <fullName evidence="2">Peptidase M16 middle/third domain-containing protein</fullName>
    </recommendedName>
</protein>
<evidence type="ECO:0000313" key="3">
    <source>
        <dbReference type="EMBL" id="CAK0826662.1"/>
    </source>
</evidence>
<accession>A0ABN9S6Q0</accession>
<dbReference type="PANTHER" id="PTHR43690">
    <property type="entry name" value="NARDILYSIN"/>
    <property type="match status" value="1"/>
</dbReference>
<dbReference type="InterPro" id="IPR032632">
    <property type="entry name" value="Peptidase_M16_M"/>
</dbReference>
<feature type="domain" description="Peptidase M16 middle/third" evidence="2">
    <location>
        <begin position="4"/>
        <end position="292"/>
    </location>
</feature>
<dbReference type="EMBL" id="CAUYUJ010009400">
    <property type="protein sequence ID" value="CAK0826662.1"/>
    <property type="molecule type" value="Genomic_DNA"/>
</dbReference>
<evidence type="ECO:0000259" key="2">
    <source>
        <dbReference type="Pfam" id="PF16187"/>
    </source>
</evidence>
<gene>
    <name evidence="3" type="ORF">PCOR1329_LOCUS26422</name>
</gene>
<dbReference type="InterPro" id="IPR011249">
    <property type="entry name" value="Metalloenz_LuxS/M16"/>
</dbReference>
<keyword evidence="1" id="KW-0479">Metal-binding</keyword>
<dbReference type="Proteomes" id="UP001189429">
    <property type="component" value="Unassembled WGS sequence"/>
</dbReference>
<dbReference type="PANTHER" id="PTHR43690:SF18">
    <property type="entry name" value="INSULIN-DEGRADING ENZYME-RELATED"/>
    <property type="match status" value="1"/>
</dbReference>
<name>A0ABN9S6Q0_9DINO</name>
<organism evidence="3 4">
    <name type="scientific">Prorocentrum cordatum</name>
    <dbReference type="NCBI Taxonomy" id="2364126"/>
    <lineage>
        <taxon>Eukaryota</taxon>
        <taxon>Sar</taxon>
        <taxon>Alveolata</taxon>
        <taxon>Dinophyceae</taxon>
        <taxon>Prorocentrales</taxon>
        <taxon>Prorocentraceae</taxon>
        <taxon>Prorocentrum</taxon>
    </lineage>
</organism>
<feature type="non-terminal residue" evidence="3">
    <location>
        <position position="1"/>
    </location>
</feature>
<dbReference type="Gene3D" id="3.30.830.10">
    <property type="entry name" value="Metalloenzyme, LuxS/M16 peptidase-like"/>
    <property type="match status" value="2"/>
</dbReference>
<evidence type="ECO:0000313" key="4">
    <source>
        <dbReference type="Proteomes" id="UP001189429"/>
    </source>
</evidence>
<sequence length="410" mass="45733">ELDFRFAEKIPARDLSVSVVENLQERQLDPSEYLSAGSLLFEPRRGSLQAAAAQVLARLTPDRAVYSATARSLGPAATESERWYGTRYSRVPIADATVASWQRPRVPQGYQLPAPNPFVPKDLGLRSPQAAPGDRARVLREAPALRRGDDRWRVFFKPDRVFATPKASVQVLLHRPADSRADQVAGLVWQLSLADRLTEFVYPAKICQLDYAVSSSEEGIGITVGGYSDKLGLFLEEIVTKVQEFSGPTPEEFARALDLVKRGQSAFDKQPPYSFATYNARLALTSPSFSIEFLRAQSARTTREDVVRLSERLRDSSQSFFGQALLHGNLDSADADRIQRTLERLQFKPQPLAGLARTRLTKLPKGQDNLLVTVHPNEDDVNNAIWSVYHTRQDTDAVVMTLLLQSILEI</sequence>
<evidence type="ECO:0000256" key="1">
    <source>
        <dbReference type="ARBA" id="ARBA00022723"/>
    </source>
</evidence>
<keyword evidence="4" id="KW-1185">Reference proteome</keyword>
<reference evidence="3" key="1">
    <citation type="submission" date="2023-10" db="EMBL/GenBank/DDBJ databases">
        <authorList>
            <person name="Chen Y."/>
            <person name="Shah S."/>
            <person name="Dougan E. K."/>
            <person name="Thang M."/>
            <person name="Chan C."/>
        </authorList>
    </citation>
    <scope>NUCLEOTIDE SEQUENCE [LARGE SCALE GENOMIC DNA]</scope>
</reference>
<dbReference type="InterPro" id="IPR050626">
    <property type="entry name" value="Peptidase_M16"/>
</dbReference>
<proteinExistence type="predicted"/>